<keyword evidence="2" id="KW-1185">Reference proteome</keyword>
<evidence type="ECO:0000313" key="1">
    <source>
        <dbReference type="EMBL" id="MED6234784.1"/>
    </source>
</evidence>
<proteinExistence type="predicted"/>
<evidence type="ECO:0000313" key="2">
    <source>
        <dbReference type="Proteomes" id="UP001345963"/>
    </source>
</evidence>
<reference evidence="1 2" key="1">
    <citation type="submission" date="2021-07" db="EMBL/GenBank/DDBJ databases">
        <authorList>
            <person name="Palmer J.M."/>
        </authorList>
    </citation>
    <scope>NUCLEOTIDE SEQUENCE [LARGE SCALE GENOMIC DNA]</scope>
    <source>
        <strain evidence="1 2">AT_MEX2019</strain>
        <tissue evidence="1">Muscle</tissue>
    </source>
</reference>
<protein>
    <submittedName>
        <fullName evidence="1">Uncharacterized protein</fullName>
    </submittedName>
</protein>
<dbReference type="Proteomes" id="UP001345963">
    <property type="component" value="Unassembled WGS sequence"/>
</dbReference>
<comment type="caution">
    <text evidence="1">The sequence shown here is derived from an EMBL/GenBank/DDBJ whole genome shotgun (WGS) entry which is preliminary data.</text>
</comment>
<gene>
    <name evidence="1" type="ORF">ATANTOWER_001229</name>
</gene>
<sequence length="128" mass="14056">MQIFYTAIIQFCAHPSLCCLAYLQSRTGPDCNKQSGPQRGLLGLNFPPSQTCIGLRSEKGQLASLQTPHILDTNCSDFYLQVAATDGKNGKNQLPKRQILPSGCFSDEHLTARVVYAQSQPALHVLYT</sequence>
<accession>A0ABU7A9L9</accession>
<organism evidence="1 2">
    <name type="scientific">Ataeniobius toweri</name>
    <dbReference type="NCBI Taxonomy" id="208326"/>
    <lineage>
        <taxon>Eukaryota</taxon>
        <taxon>Metazoa</taxon>
        <taxon>Chordata</taxon>
        <taxon>Craniata</taxon>
        <taxon>Vertebrata</taxon>
        <taxon>Euteleostomi</taxon>
        <taxon>Actinopterygii</taxon>
        <taxon>Neopterygii</taxon>
        <taxon>Teleostei</taxon>
        <taxon>Neoteleostei</taxon>
        <taxon>Acanthomorphata</taxon>
        <taxon>Ovalentaria</taxon>
        <taxon>Atherinomorphae</taxon>
        <taxon>Cyprinodontiformes</taxon>
        <taxon>Goodeidae</taxon>
        <taxon>Ataeniobius</taxon>
    </lineage>
</organism>
<dbReference type="EMBL" id="JAHUTI010009948">
    <property type="protein sequence ID" value="MED6234784.1"/>
    <property type="molecule type" value="Genomic_DNA"/>
</dbReference>
<name>A0ABU7A9L9_9TELE</name>